<evidence type="ECO:0000313" key="1">
    <source>
        <dbReference type="EMBL" id="TZG41136.1"/>
    </source>
</evidence>
<sequence length="249" mass="28241">MSDYNAKIERLQRFAELVREWEASHSEQARTEINKLKRSVQRDVMEAGCLKTMTISPPPAVGGLIMRNVNPFEHIFQDIYLRSLNPVVLDMIAETIGVLEEERDNPLPDEPEGEPEISYEVQVGYVFVAMPIGTGSPYDDVLDSIKEACSRCGLSAERVDEVQSNERITDRILESIQKAQFVVADLTEARPNVFYEAGYAHGIGKLPIYIARAGTKLEFDLQDYPVIFFDSYRELKQGLEDRLRAFSDS</sequence>
<dbReference type="Gene3D" id="3.40.50.450">
    <property type="match status" value="1"/>
</dbReference>
<dbReference type="Proteomes" id="UP000324260">
    <property type="component" value="Unassembled WGS sequence"/>
</dbReference>
<keyword evidence="2" id="KW-1185">Reference proteome</keyword>
<comment type="caution">
    <text evidence="1">The sequence shown here is derived from an EMBL/GenBank/DDBJ whole genome shotgun (WGS) entry which is preliminary data.</text>
</comment>
<dbReference type="RefSeq" id="WP_149320332.1">
    <property type="nucleotide sequence ID" value="NZ_JARWAH010000001.1"/>
</dbReference>
<dbReference type="AlphaFoldDB" id="A0A5D9DBF5"/>
<dbReference type="OrthoDB" id="5180013at2"/>
<name>A0A5D9DBF5_HALER</name>
<evidence type="ECO:0000313" key="2">
    <source>
        <dbReference type="Proteomes" id="UP000324260"/>
    </source>
</evidence>
<organism evidence="1 2">
    <name type="scientific">Halomonas eurihalina</name>
    <dbReference type="NCBI Taxonomy" id="42566"/>
    <lineage>
        <taxon>Bacteria</taxon>
        <taxon>Pseudomonadati</taxon>
        <taxon>Pseudomonadota</taxon>
        <taxon>Gammaproteobacteria</taxon>
        <taxon>Oceanospirillales</taxon>
        <taxon>Halomonadaceae</taxon>
        <taxon>Halomonas</taxon>
    </lineage>
</organism>
<gene>
    <name evidence="1" type="ORF">FZZ93_00285</name>
</gene>
<dbReference type="EMBL" id="VTPU01000001">
    <property type="protein sequence ID" value="TZG41136.1"/>
    <property type="molecule type" value="Genomic_DNA"/>
</dbReference>
<protein>
    <submittedName>
        <fullName evidence="1">Uncharacterized protein</fullName>
    </submittedName>
</protein>
<proteinExistence type="predicted"/>
<reference evidence="1 2" key="1">
    <citation type="submission" date="2019-08" db="EMBL/GenBank/DDBJ databases">
        <title>Draft Genome Sequence of Halomonas eurihalina Isolated from Preserved Hide-surface.</title>
        <authorList>
            <person name="Hussain S.A."/>
            <person name="Xu A."/>
            <person name="Sarker M."/>
            <person name="Sommers C."/>
        </authorList>
    </citation>
    <scope>NUCLEOTIDE SEQUENCE [LARGE SCALE GENOMIC DNA]</scope>
    <source>
        <strain evidence="1 2">MS1</strain>
    </source>
</reference>
<accession>A0A5D9DBF5</accession>